<reference evidence="5 6" key="1">
    <citation type="submission" date="2023-07" db="EMBL/GenBank/DDBJ databases">
        <title>Genomic Encyclopedia of Type Strains, Phase IV (KMG-IV): sequencing the most valuable type-strain genomes for metagenomic binning, comparative biology and taxonomic classification.</title>
        <authorList>
            <person name="Goeker M."/>
        </authorList>
    </citation>
    <scope>NUCLEOTIDE SEQUENCE [LARGE SCALE GENOMIC DNA]</scope>
    <source>
        <strain evidence="5 6">DSM 23494</strain>
    </source>
</reference>
<sequence>METVVAKRKQTAKWKKISLWAVASIVALLLIVLMAANYYLNRSLPALDGEVSLSALSESVTVVRDESGVPHVQAENEHDLYVAQGYTQAQDRLFQMDLSRRQASGQLSEVIGESALDTDKYFRTLGLRRAAEASADSYSDLGMDALKAFAEGVNLYIEELRDNGKWPVEFTILGYEPEDWTPVDSLTIGKYMAFDLGGHWQNQAFRQYLLQEFPEEKAYDLFPEYPEDAPYIISKSDLDLSKAFAGAVIPHEFNGSNNWVVSGEKTASGKPLLADDPHLGLATPSIWYQMHLETPDLNVSGVIFAGIPGIILGHNENVAWGVTNTGPDVQDLYIEKRNPEQANQFLYNDEWEDAEVIPEPIKIKDKDTLDYEVTVTRHGPVISDFAADAGSDTVLSLQWTALMPSAELEAILNMNKAKNWDEFEEALLQFESPAQNFVVADQDGTIAYKANGKIPIRKTGDGLLPVPGWTDEYEWVDYIPYDELPKTVNPKEGFISTANNKIISDDYPYHISHNWAQPYRQMRIQEVLKANNKLTAEDMMELQMDEKNLQAEEFVPQFVGLLKGVDQEQQRKALDLLSEWDFYDRKEEAAPYIFNIWMTKIGDVLLADSFSEETLELFSGRKAAIDQLLQRALDGKPGPWIEEKGGLEEVLIQSLDLTLAQIEEAEGKDMDKWAWGDFHQVRFNHPLSSVSPLNYLFNRKGGIPVGGSSVTVKAAAFEETGLVNHGGSWRFVMDMTNPDDAYHLVGPGQSGNVKSPWYHDQLEAWADGTYHQTTLKAPAGEKLILKPGGSGK</sequence>
<dbReference type="InterPro" id="IPR043147">
    <property type="entry name" value="Penicillin_amidase_A-knob"/>
</dbReference>
<dbReference type="InterPro" id="IPR043146">
    <property type="entry name" value="Penicillin_amidase_N_B-knob"/>
</dbReference>
<dbReference type="EC" id="3.5.1.11" evidence="5"/>
<dbReference type="Gene3D" id="1.10.439.10">
    <property type="entry name" value="Penicillin Amidohydrolase, domain 1"/>
    <property type="match status" value="1"/>
</dbReference>
<keyword evidence="4" id="KW-1133">Transmembrane helix</keyword>
<evidence type="ECO:0000256" key="4">
    <source>
        <dbReference type="SAM" id="Phobius"/>
    </source>
</evidence>
<dbReference type="GO" id="GO:0008953">
    <property type="term" value="F:penicillin amidase activity"/>
    <property type="evidence" value="ECO:0007669"/>
    <property type="project" value="UniProtKB-EC"/>
</dbReference>
<evidence type="ECO:0000256" key="3">
    <source>
        <dbReference type="ARBA" id="ARBA00023145"/>
    </source>
</evidence>
<protein>
    <submittedName>
        <fullName evidence="5">Penicillin amidase</fullName>
        <ecNumber evidence="5">3.5.1.11</ecNumber>
    </submittedName>
</protein>
<feature type="transmembrane region" description="Helical" evidence="4">
    <location>
        <begin position="17"/>
        <end position="40"/>
    </location>
</feature>
<keyword evidence="4" id="KW-0472">Membrane</keyword>
<dbReference type="Gene3D" id="3.60.20.10">
    <property type="entry name" value="Glutamine Phosphoribosylpyrophosphate, subunit 1, domain 1"/>
    <property type="match status" value="1"/>
</dbReference>
<dbReference type="PANTHER" id="PTHR34218">
    <property type="entry name" value="PEPTIDASE S45 PENICILLIN AMIDASE"/>
    <property type="match status" value="1"/>
</dbReference>
<dbReference type="Pfam" id="PF01804">
    <property type="entry name" value="Penicil_amidase"/>
    <property type="match status" value="1"/>
</dbReference>
<dbReference type="RefSeq" id="WP_307476351.1">
    <property type="nucleotide sequence ID" value="NZ_JAUSUB010000014.1"/>
</dbReference>
<keyword evidence="2 5" id="KW-0378">Hydrolase</keyword>
<dbReference type="Gene3D" id="2.30.120.10">
    <property type="match status" value="1"/>
</dbReference>
<keyword evidence="6" id="KW-1185">Reference proteome</keyword>
<dbReference type="InterPro" id="IPR014395">
    <property type="entry name" value="Pen/GL7ACA/AHL_acylase"/>
</dbReference>
<evidence type="ECO:0000256" key="1">
    <source>
        <dbReference type="ARBA" id="ARBA00006586"/>
    </source>
</evidence>
<dbReference type="InterPro" id="IPR023343">
    <property type="entry name" value="Penicillin_amidase_dom1"/>
</dbReference>
<organism evidence="5 6">
    <name type="scientific">Cytobacillus purgationiresistens</name>
    <dbReference type="NCBI Taxonomy" id="863449"/>
    <lineage>
        <taxon>Bacteria</taxon>
        <taxon>Bacillati</taxon>
        <taxon>Bacillota</taxon>
        <taxon>Bacilli</taxon>
        <taxon>Bacillales</taxon>
        <taxon>Bacillaceae</taxon>
        <taxon>Cytobacillus</taxon>
    </lineage>
</organism>
<evidence type="ECO:0000313" key="6">
    <source>
        <dbReference type="Proteomes" id="UP001238088"/>
    </source>
</evidence>
<evidence type="ECO:0000313" key="5">
    <source>
        <dbReference type="EMBL" id="MDQ0271289.1"/>
    </source>
</evidence>
<dbReference type="InterPro" id="IPR002692">
    <property type="entry name" value="S45"/>
</dbReference>
<dbReference type="Gene3D" id="1.10.1400.10">
    <property type="match status" value="1"/>
</dbReference>
<dbReference type="Proteomes" id="UP001238088">
    <property type="component" value="Unassembled WGS sequence"/>
</dbReference>
<proteinExistence type="inferred from homology"/>
<keyword evidence="4" id="KW-0812">Transmembrane</keyword>
<dbReference type="SUPFAM" id="SSF56235">
    <property type="entry name" value="N-terminal nucleophile aminohydrolases (Ntn hydrolases)"/>
    <property type="match status" value="1"/>
</dbReference>
<gene>
    <name evidence="5" type="ORF">J2S17_003177</name>
</gene>
<dbReference type="EMBL" id="JAUSUB010000014">
    <property type="protein sequence ID" value="MDQ0271289.1"/>
    <property type="molecule type" value="Genomic_DNA"/>
</dbReference>
<accession>A0ABU0AJ55</accession>
<dbReference type="CDD" id="cd03747">
    <property type="entry name" value="Ntn_PGA_like"/>
    <property type="match status" value="1"/>
</dbReference>
<dbReference type="PIRSF" id="PIRSF001227">
    <property type="entry name" value="Pen_acylase"/>
    <property type="match status" value="1"/>
</dbReference>
<dbReference type="InterPro" id="IPR029055">
    <property type="entry name" value="Ntn_hydrolases_N"/>
</dbReference>
<keyword evidence="3" id="KW-0865">Zymogen</keyword>
<evidence type="ECO:0000256" key="2">
    <source>
        <dbReference type="ARBA" id="ARBA00022801"/>
    </source>
</evidence>
<comment type="caution">
    <text evidence="5">The sequence shown here is derived from an EMBL/GenBank/DDBJ whole genome shotgun (WGS) entry which is preliminary data.</text>
</comment>
<dbReference type="PANTHER" id="PTHR34218:SF4">
    <property type="entry name" value="ACYL-HOMOSERINE LACTONE ACYLASE QUIP"/>
    <property type="match status" value="1"/>
</dbReference>
<comment type="similarity">
    <text evidence="1">Belongs to the peptidase S45 family.</text>
</comment>
<name>A0ABU0AJ55_9BACI</name>